<dbReference type="GeneID" id="89685883"/>
<feature type="domain" description="Immunity protein 43" evidence="1">
    <location>
        <begin position="8"/>
        <end position="195"/>
    </location>
</feature>
<proteinExistence type="predicted"/>
<protein>
    <recommendedName>
        <fullName evidence="1">Immunity protein 43 domain-containing protein</fullName>
    </recommendedName>
</protein>
<organism evidence="2 3">
    <name type="scientific">Chromobacterium subtsugae</name>
    <dbReference type="NCBI Taxonomy" id="251747"/>
    <lineage>
        <taxon>Bacteria</taxon>
        <taxon>Pseudomonadati</taxon>
        <taxon>Pseudomonadota</taxon>
        <taxon>Betaproteobacteria</taxon>
        <taxon>Neisseriales</taxon>
        <taxon>Chromobacteriaceae</taxon>
        <taxon>Chromobacterium</taxon>
    </lineage>
</organism>
<comment type="caution">
    <text evidence="2">The sequence shown here is derived from an EMBL/GenBank/DDBJ whole genome shotgun (WGS) entry which is preliminary data.</text>
</comment>
<dbReference type="EMBL" id="JAHDTB010000039">
    <property type="protein sequence ID" value="MBW8290237.1"/>
    <property type="molecule type" value="Genomic_DNA"/>
</dbReference>
<evidence type="ECO:0000259" key="1">
    <source>
        <dbReference type="Pfam" id="PF15570"/>
    </source>
</evidence>
<dbReference type="Proteomes" id="UP000711178">
    <property type="component" value="Unassembled WGS sequence"/>
</dbReference>
<name>A0ABS7FJK4_9NEIS</name>
<dbReference type="Pfam" id="PF15570">
    <property type="entry name" value="Imm43"/>
    <property type="match status" value="1"/>
</dbReference>
<reference evidence="2 3" key="1">
    <citation type="submission" date="2021-05" db="EMBL/GenBank/DDBJ databases">
        <title>Draft Whole Genome Sequencing Of Biosensor Chromobacterium violaceum Strain CV026 Reveals A Regulatory RNA In Chromobacterium violaceum Phenotype Regulatory Network.</title>
        <authorList>
            <person name="Hong K.W."/>
            <person name="Chan K.G."/>
            <person name="Chang C.-Y."/>
        </authorList>
    </citation>
    <scope>NUCLEOTIDE SEQUENCE [LARGE SCALE GENOMIC DNA]</scope>
    <source>
        <strain evidence="2 3">ATCC 31532</strain>
    </source>
</reference>
<accession>A0ABS7FJK4</accession>
<keyword evidence="3" id="KW-1185">Reference proteome</keyword>
<evidence type="ECO:0000313" key="3">
    <source>
        <dbReference type="Proteomes" id="UP000711178"/>
    </source>
</evidence>
<gene>
    <name evidence="2" type="ORF">KIF53_21590</name>
</gene>
<dbReference type="InterPro" id="IPR029079">
    <property type="entry name" value="Imm43"/>
</dbReference>
<dbReference type="RefSeq" id="WP_080770384.1">
    <property type="nucleotide sequence ID" value="NZ_CP142381.1"/>
</dbReference>
<evidence type="ECO:0000313" key="2">
    <source>
        <dbReference type="EMBL" id="MBW8290237.1"/>
    </source>
</evidence>
<sequence length="202" mass="23439">MHYILNRKDGIGRPPFINAMLHESFIEKGADIPMEYDWNFAPPPEMPKPLPKTLYLISKDKKYNFDFATTFGGHIVSGKFLELMDQFGIPTWERAALTVTNQKGQAISQKKYYFIREVRKFWKSNIVDIEKSKLDIRKNGEIKKIWSLAIKGNDLGDIFHSTEIALTGFVFFSESFYQEAKKTEWDGFQFLSCDQIADARFA</sequence>